<gene>
    <name evidence="7" type="ORF">MNBD_GAMMA06-1216</name>
</gene>
<dbReference type="InterPro" id="IPR029060">
    <property type="entry name" value="PIN-like_dom_sf"/>
</dbReference>
<evidence type="ECO:0000313" key="7">
    <source>
        <dbReference type="EMBL" id="VAW52457.1"/>
    </source>
</evidence>
<dbReference type="PANTHER" id="PTHR33653:SF1">
    <property type="entry name" value="RIBONUCLEASE VAPC2"/>
    <property type="match status" value="1"/>
</dbReference>
<evidence type="ECO:0000256" key="3">
    <source>
        <dbReference type="ARBA" id="ARBA00022723"/>
    </source>
</evidence>
<keyword evidence="4" id="KW-0378">Hydrolase</keyword>
<accession>A0A3B0WP59</accession>
<reference evidence="7" key="1">
    <citation type="submission" date="2018-06" db="EMBL/GenBank/DDBJ databases">
        <authorList>
            <person name="Zhirakovskaya E."/>
        </authorList>
    </citation>
    <scope>NUCLEOTIDE SEQUENCE</scope>
</reference>
<evidence type="ECO:0000256" key="1">
    <source>
        <dbReference type="ARBA" id="ARBA00001946"/>
    </source>
</evidence>
<dbReference type="GO" id="GO:0016787">
    <property type="term" value="F:hydrolase activity"/>
    <property type="evidence" value="ECO:0007669"/>
    <property type="project" value="UniProtKB-KW"/>
</dbReference>
<proteinExistence type="inferred from homology"/>
<name>A0A3B0WP59_9ZZZZ</name>
<sequence length="111" mass="12599">MYMLDANICISSSTYGELCFGIESGNNNLKAERWRQLEIFTQKLLIGFLDESAGKYYGSIRVKLKKMARIIGNNTPLITAHTRSVNAVLVTNNVREFNRVPNLVVENWISD</sequence>
<organism evidence="7">
    <name type="scientific">hydrothermal vent metagenome</name>
    <dbReference type="NCBI Taxonomy" id="652676"/>
    <lineage>
        <taxon>unclassified sequences</taxon>
        <taxon>metagenomes</taxon>
        <taxon>ecological metagenomes</taxon>
    </lineage>
</organism>
<dbReference type="AlphaFoldDB" id="A0A3B0WP59"/>
<dbReference type="EMBL" id="UOFD01000047">
    <property type="protein sequence ID" value="VAW52457.1"/>
    <property type="molecule type" value="Genomic_DNA"/>
</dbReference>
<dbReference type="PANTHER" id="PTHR33653">
    <property type="entry name" value="RIBONUCLEASE VAPC2"/>
    <property type="match status" value="1"/>
</dbReference>
<comment type="cofactor">
    <cofactor evidence="1">
        <name>Mg(2+)</name>
        <dbReference type="ChEBI" id="CHEBI:18420"/>
    </cofactor>
</comment>
<dbReference type="SUPFAM" id="SSF88723">
    <property type="entry name" value="PIN domain-like"/>
    <property type="match status" value="1"/>
</dbReference>
<evidence type="ECO:0000256" key="6">
    <source>
        <dbReference type="ARBA" id="ARBA00038093"/>
    </source>
</evidence>
<dbReference type="GO" id="GO:0004518">
    <property type="term" value="F:nuclease activity"/>
    <property type="evidence" value="ECO:0007669"/>
    <property type="project" value="UniProtKB-KW"/>
</dbReference>
<comment type="similarity">
    <text evidence="6">Belongs to the PINc/VapC protein family.</text>
</comment>
<keyword evidence="2" id="KW-0540">Nuclease</keyword>
<dbReference type="Gene3D" id="3.40.50.1010">
    <property type="entry name" value="5'-nuclease"/>
    <property type="match status" value="1"/>
</dbReference>
<evidence type="ECO:0000256" key="4">
    <source>
        <dbReference type="ARBA" id="ARBA00022801"/>
    </source>
</evidence>
<keyword evidence="3" id="KW-0479">Metal-binding</keyword>
<keyword evidence="5" id="KW-0460">Magnesium</keyword>
<evidence type="ECO:0000256" key="2">
    <source>
        <dbReference type="ARBA" id="ARBA00022722"/>
    </source>
</evidence>
<evidence type="ECO:0000256" key="5">
    <source>
        <dbReference type="ARBA" id="ARBA00022842"/>
    </source>
</evidence>
<dbReference type="InterPro" id="IPR050556">
    <property type="entry name" value="Type_II_TA_system_RNase"/>
</dbReference>
<evidence type="ECO:0008006" key="8">
    <source>
        <dbReference type="Google" id="ProtNLM"/>
    </source>
</evidence>
<dbReference type="GO" id="GO:0046872">
    <property type="term" value="F:metal ion binding"/>
    <property type="evidence" value="ECO:0007669"/>
    <property type="project" value="UniProtKB-KW"/>
</dbReference>
<protein>
    <recommendedName>
        <fullName evidence="8">VapC toxin protein</fullName>
    </recommendedName>
</protein>